<dbReference type="EMBL" id="JBCNJP010000023">
    <property type="protein sequence ID" value="KAK9057821.1"/>
    <property type="molecule type" value="Genomic_DNA"/>
</dbReference>
<reference evidence="1 2" key="1">
    <citation type="submission" date="2024-04" db="EMBL/GenBank/DDBJ databases">
        <title>The reference genome of an endangered Asteraceae, Deinandra increscens subsp. villosa, native to the Central Coast of California.</title>
        <authorList>
            <person name="Guilliams M."/>
            <person name="Hasenstab-Lehman K."/>
            <person name="Meyer R."/>
            <person name="Mcevoy S."/>
        </authorList>
    </citation>
    <scope>NUCLEOTIDE SEQUENCE [LARGE SCALE GENOMIC DNA]</scope>
    <source>
        <tissue evidence="1">Leaf</tissue>
    </source>
</reference>
<dbReference type="PANTHER" id="PTHR36310:SF1">
    <property type="entry name" value="CYCLIN-DEPENDENT PROTEIN KINASE INHIBITOR SMR11"/>
    <property type="match status" value="1"/>
</dbReference>
<evidence type="ECO:0000313" key="2">
    <source>
        <dbReference type="Proteomes" id="UP001408789"/>
    </source>
</evidence>
<gene>
    <name evidence="1" type="ORF">SSX86_022659</name>
</gene>
<dbReference type="Proteomes" id="UP001408789">
    <property type="component" value="Unassembled WGS sequence"/>
</dbReference>
<dbReference type="PANTHER" id="PTHR36310">
    <property type="entry name" value="CYCLIN-DEPENDENT PROTEIN KINASE INHIBITOR SMR11"/>
    <property type="match status" value="1"/>
</dbReference>
<name>A0AAP0CJH8_9ASTR</name>
<keyword evidence="2" id="KW-1185">Reference proteome</keyword>
<sequence>MDNKTSVDKLGIFGEISCKRIINKLDDNSADMETEGVVLPPSSPLMVDNGGLASSPITPDSNTESSDMMSCFTSPSTLISGLEKPMLVKSCEESRSYFARRLNFSSVKTLTDCEKAVECDDMLLEAVYESILECIVLDILGEISAVDSGPDALKTPFGPRLTGIAETCPGPPLKSVKKSRNFDLSLCRKLEF</sequence>
<accession>A0AAP0CJH8</accession>
<proteinExistence type="predicted"/>
<evidence type="ECO:0000313" key="1">
    <source>
        <dbReference type="EMBL" id="KAK9057821.1"/>
    </source>
</evidence>
<protein>
    <submittedName>
        <fullName evidence="1">Uncharacterized protein</fullName>
    </submittedName>
</protein>
<dbReference type="InterPro" id="IPR038971">
    <property type="entry name" value="SMR11/SMR16"/>
</dbReference>
<comment type="caution">
    <text evidence="1">The sequence shown here is derived from an EMBL/GenBank/DDBJ whole genome shotgun (WGS) entry which is preliminary data.</text>
</comment>
<organism evidence="1 2">
    <name type="scientific">Deinandra increscens subsp. villosa</name>
    <dbReference type="NCBI Taxonomy" id="3103831"/>
    <lineage>
        <taxon>Eukaryota</taxon>
        <taxon>Viridiplantae</taxon>
        <taxon>Streptophyta</taxon>
        <taxon>Embryophyta</taxon>
        <taxon>Tracheophyta</taxon>
        <taxon>Spermatophyta</taxon>
        <taxon>Magnoliopsida</taxon>
        <taxon>eudicotyledons</taxon>
        <taxon>Gunneridae</taxon>
        <taxon>Pentapetalae</taxon>
        <taxon>asterids</taxon>
        <taxon>campanulids</taxon>
        <taxon>Asterales</taxon>
        <taxon>Asteraceae</taxon>
        <taxon>Asteroideae</taxon>
        <taxon>Heliantheae alliance</taxon>
        <taxon>Madieae</taxon>
        <taxon>Madiinae</taxon>
        <taxon>Deinandra</taxon>
    </lineage>
</organism>
<dbReference type="AlphaFoldDB" id="A0AAP0CJH8"/>